<dbReference type="AlphaFoldDB" id="A0A142JH46"/>
<evidence type="ECO:0000256" key="2">
    <source>
        <dbReference type="SAM" id="SignalP"/>
    </source>
</evidence>
<keyword evidence="2" id="KW-0732">Signal</keyword>
<protein>
    <recommendedName>
        <fullName evidence="3">SCP domain-containing protein</fullName>
    </recommendedName>
</protein>
<dbReference type="STRING" id="1796606.A2G96_06480"/>
<dbReference type="InterPro" id="IPR014044">
    <property type="entry name" value="CAP_dom"/>
</dbReference>
<accession>A0A142JH46</accession>
<organism evidence="4 5">
    <name type="scientific">Cupriavidus nantongensis</name>
    <dbReference type="NCBI Taxonomy" id="1796606"/>
    <lineage>
        <taxon>Bacteria</taxon>
        <taxon>Pseudomonadati</taxon>
        <taxon>Pseudomonadota</taxon>
        <taxon>Betaproteobacteria</taxon>
        <taxon>Burkholderiales</taxon>
        <taxon>Burkholderiaceae</taxon>
        <taxon>Cupriavidus</taxon>
    </lineage>
</organism>
<dbReference type="Gene3D" id="3.40.33.10">
    <property type="entry name" value="CAP"/>
    <property type="match status" value="1"/>
</dbReference>
<name>A0A142JH46_9BURK</name>
<dbReference type="CDD" id="cd05379">
    <property type="entry name" value="CAP_bacterial"/>
    <property type="match status" value="1"/>
</dbReference>
<feature type="compositionally biased region" description="Low complexity" evidence="1">
    <location>
        <begin position="73"/>
        <end position="92"/>
    </location>
</feature>
<evidence type="ECO:0000313" key="4">
    <source>
        <dbReference type="EMBL" id="AMR77408.1"/>
    </source>
</evidence>
<dbReference type="KEGG" id="cnan:A2G96_06480"/>
<evidence type="ECO:0000313" key="5">
    <source>
        <dbReference type="Proteomes" id="UP000075238"/>
    </source>
</evidence>
<feature type="domain" description="SCP" evidence="3">
    <location>
        <begin position="142"/>
        <end position="211"/>
    </location>
</feature>
<dbReference type="Pfam" id="PF00188">
    <property type="entry name" value="CAP"/>
    <property type="match status" value="1"/>
</dbReference>
<feature type="region of interest" description="Disordered" evidence="1">
    <location>
        <begin position="45"/>
        <end position="92"/>
    </location>
</feature>
<reference evidence="4 5" key="1">
    <citation type="submission" date="2016-03" db="EMBL/GenBank/DDBJ databases">
        <title>Complete genome sequence of a novel chlorpyrifos degrading bacterium, Cupriavidus nantongensis sp. X1.</title>
        <authorList>
            <person name="Fang L."/>
        </authorList>
    </citation>
    <scope>NUCLEOTIDE SEQUENCE [LARGE SCALE GENOMIC DNA]</scope>
    <source>
        <strain evidence="4 5">X1</strain>
    </source>
</reference>
<dbReference type="PANTHER" id="PTHR31157:SF1">
    <property type="entry name" value="SCP DOMAIN-CONTAINING PROTEIN"/>
    <property type="match status" value="1"/>
</dbReference>
<dbReference type="PANTHER" id="PTHR31157">
    <property type="entry name" value="SCP DOMAIN-CONTAINING PROTEIN"/>
    <property type="match status" value="1"/>
</dbReference>
<feature type="signal peptide" evidence="2">
    <location>
        <begin position="1"/>
        <end position="37"/>
    </location>
</feature>
<evidence type="ECO:0000259" key="3">
    <source>
        <dbReference type="Pfam" id="PF00188"/>
    </source>
</evidence>
<evidence type="ECO:0000256" key="1">
    <source>
        <dbReference type="SAM" id="MobiDB-lite"/>
    </source>
</evidence>
<feature type="compositionally biased region" description="Low complexity" evidence="1">
    <location>
        <begin position="48"/>
        <end position="66"/>
    </location>
</feature>
<proteinExistence type="predicted"/>
<gene>
    <name evidence="4" type="ORF">A2G96_06480</name>
</gene>
<dbReference type="InterPro" id="IPR035940">
    <property type="entry name" value="CAP_sf"/>
</dbReference>
<dbReference type="OrthoDB" id="5372233at2"/>
<dbReference type="EMBL" id="CP014844">
    <property type="protein sequence ID" value="AMR77408.1"/>
    <property type="molecule type" value="Genomic_DNA"/>
</dbReference>
<feature type="chain" id="PRO_5007497935" description="SCP domain-containing protein" evidence="2">
    <location>
        <begin position="38"/>
        <end position="407"/>
    </location>
</feature>
<keyword evidence="5" id="KW-1185">Reference proteome</keyword>
<dbReference type="Proteomes" id="UP000075238">
    <property type="component" value="Chromosome 1"/>
</dbReference>
<dbReference type="SUPFAM" id="SSF55797">
    <property type="entry name" value="PR-1-like"/>
    <property type="match status" value="1"/>
</dbReference>
<sequence length="407" mass="41166">MIGKRLPADCTSMPPRRARHTTLALTTLCTAAALALAACGGDGGDGGTTASAAPGGSAPAGAQGSAPSGGQGAATSPSSPTSPTSPTGSATTTTAGACYTVSGPAPAAAPGSGISLLPARGSAVSNYRVLEEPRTAGLCYANYRREQVGLPPLAARDPLNAAAQAHTDYMLANATLTHDESSGNPGYTGATAHDRIQAAYPTDATAEVVAGANRWTSVANAQLSMSPKDALVSDLVDAPFHRAALLGSYGSAGSGFAERVGANGSGTSASYYQTVDLADRVKGGSDNQMVAYPFDGQNDVPVNWVNTESPNPAPGYENRTMGYPVSLQAINTSLQFDADNFVITDAQGGTVDCIKVDSRSSGLSSAARGLAVCTPMAPLASQQRYTVRVTGRLGAQPVDLSWSFTTR</sequence>